<dbReference type="EMBL" id="JAUTXT010000009">
    <property type="protein sequence ID" value="KAK3676614.1"/>
    <property type="molecule type" value="Genomic_DNA"/>
</dbReference>
<dbReference type="Gene3D" id="3.40.50.150">
    <property type="entry name" value="Vaccinia Virus protein VP39"/>
    <property type="match status" value="1"/>
</dbReference>
<proteinExistence type="predicted"/>
<comment type="caution">
    <text evidence="2">The sequence shown here is derived from an EMBL/GenBank/DDBJ whole genome shotgun (WGS) entry which is preliminary data.</text>
</comment>
<accession>A0AAE0WS43</accession>
<reference evidence="2" key="1">
    <citation type="submission" date="2023-07" db="EMBL/GenBank/DDBJ databases">
        <title>Black Yeasts Isolated from many extreme environments.</title>
        <authorList>
            <person name="Coleine C."/>
            <person name="Stajich J.E."/>
            <person name="Selbmann L."/>
        </authorList>
    </citation>
    <scope>NUCLEOTIDE SEQUENCE</scope>
    <source>
        <strain evidence="2">CCFEE 5485</strain>
    </source>
</reference>
<evidence type="ECO:0008006" key="4">
    <source>
        <dbReference type="Google" id="ProtNLM"/>
    </source>
</evidence>
<evidence type="ECO:0000256" key="1">
    <source>
        <dbReference type="SAM" id="MobiDB-lite"/>
    </source>
</evidence>
<dbReference type="AlphaFoldDB" id="A0AAE0WS43"/>
<organism evidence="2 3">
    <name type="scientific">Recurvomyces mirabilis</name>
    <dbReference type="NCBI Taxonomy" id="574656"/>
    <lineage>
        <taxon>Eukaryota</taxon>
        <taxon>Fungi</taxon>
        <taxon>Dikarya</taxon>
        <taxon>Ascomycota</taxon>
        <taxon>Pezizomycotina</taxon>
        <taxon>Dothideomycetes</taxon>
        <taxon>Dothideomycetidae</taxon>
        <taxon>Mycosphaerellales</taxon>
        <taxon>Teratosphaeriaceae</taxon>
        <taxon>Recurvomyces</taxon>
    </lineage>
</organism>
<feature type="compositionally biased region" description="Gly residues" evidence="1">
    <location>
        <begin position="192"/>
        <end position="202"/>
    </location>
</feature>
<dbReference type="Proteomes" id="UP001274830">
    <property type="component" value="Unassembled WGS sequence"/>
</dbReference>
<sequence length="269" mass="29037">MSTTNDKPTINEKCPKTRIIATDIAPDMLAQVDALHLPDVTTKRVDGATLEGLGVGEFSHALSSFAISFIPEPRVLRKEEATDRVAIAVRSLYRVVKPGGMVGIATWSARIDWGLAIGTVAKRLKPDYAFHIPESASTWRTEVEHNAVLQAVGLKAVQTETVRMPLAVADAQGVVDYAFRGGKPRDEEDGGGLEGAGQGGSEGELEAEYARVVGEDFPDGVGRQVGRFGAERWGWQCDPAPNGWRVALCPCRSGEQAILLARDVEMVER</sequence>
<name>A0AAE0WS43_9PEZI</name>
<dbReference type="InterPro" id="IPR029063">
    <property type="entry name" value="SAM-dependent_MTases_sf"/>
</dbReference>
<evidence type="ECO:0000313" key="2">
    <source>
        <dbReference type="EMBL" id="KAK3676614.1"/>
    </source>
</evidence>
<feature type="region of interest" description="Disordered" evidence="1">
    <location>
        <begin position="180"/>
        <end position="203"/>
    </location>
</feature>
<dbReference type="SUPFAM" id="SSF53335">
    <property type="entry name" value="S-adenosyl-L-methionine-dependent methyltransferases"/>
    <property type="match status" value="1"/>
</dbReference>
<keyword evidence="3" id="KW-1185">Reference proteome</keyword>
<protein>
    <recommendedName>
        <fullName evidence="4">Methyltransferase type 11 domain-containing protein</fullName>
    </recommendedName>
</protein>
<gene>
    <name evidence="2" type="ORF">LTR78_003388</name>
</gene>
<evidence type="ECO:0000313" key="3">
    <source>
        <dbReference type="Proteomes" id="UP001274830"/>
    </source>
</evidence>